<dbReference type="Proteomes" id="UP001362999">
    <property type="component" value="Unassembled WGS sequence"/>
</dbReference>
<dbReference type="AlphaFoldDB" id="A0AAW0CC09"/>
<feature type="non-terminal residue" evidence="1">
    <location>
        <position position="1"/>
    </location>
</feature>
<dbReference type="Gene3D" id="3.80.10.10">
    <property type="entry name" value="Ribonuclease Inhibitor"/>
    <property type="match status" value="1"/>
</dbReference>
<gene>
    <name evidence="1" type="ORF">R3P38DRAFT_2911166</name>
</gene>
<organism evidence="1 2">
    <name type="scientific">Favolaschia claudopus</name>
    <dbReference type="NCBI Taxonomy" id="2862362"/>
    <lineage>
        <taxon>Eukaryota</taxon>
        <taxon>Fungi</taxon>
        <taxon>Dikarya</taxon>
        <taxon>Basidiomycota</taxon>
        <taxon>Agaricomycotina</taxon>
        <taxon>Agaricomycetes</taxon>
        <taxon>Agaricomycetidae</taxon>
        <taxon>Agaricales</taxon>
        <taxon>Marasmiineae</taxon>
        <taxon>Mycenaceae</taxon>
        <taxon>Favolaschia</taxon>
    </lineage>
</organism>
<evidence type="ECO:0000313" key="1">
    <source>
        <dbReference type="EMBL" id="KAK7036259.1"/>
    </source>
</evidence>
<evidence type="ECO:0000313" key="2">
    <source>
        <dbReference type="Proteomes" id="UP001362999"/>
    </source>
</evidence>
<proteinExistence type="predicted"/>
<keyword evidence="2" id="KW-1185">Reference proteome</keyword>
<dbReference type="EMBL" id="JAWWNJ010000019">
    <property type="protein sequence ID" value="KAK7036259.1"/>
    <property type="molecule type" value="Genomic_DNA"/>
</dbReference>
<comment type="caution">
    <text evidence="1">The sequence shown here is derived from an EMBL/GenBank/DDBJ whole genome shotgun (WGS) entry which is preliminary data.</text>
</comment>
<dbReference type="InterPro" id="IPR032675">
    <property type="entry name" value="LRR_dom_sf"/>
</dbReference>
<reference evidence="1 2" key="1">
    <citation type="journal article" date="2024" name="J Genomics">
        <title>Draft genome sequencing and assembly of Favolaschia claudopus CIRM-BRFM 2984 isolated from oak limbs.</title>
        <authorList>
            <person name="Navarro D."/>
            <person name="Drula E."/>
            <person name="Chaduli D."/>
            <person name="Cazenave R."/>
            <person name="Ahrendt S."/>
            <person name="Wang J."/>
            <person name="Lipzen A."/>
            <person name="Daum C."/>
            <person name="Barry K."/>
            <person name="Grigoriev I.V."/>
            <person name="Favel A."/>
            <person name="Rosso M.N."/>
            <person name="Martin F."/>
        </authorList>
    </citation>
    <scope>NUCLEOTIDE SEQUENCE [LARGE SCALE GENOMIC DNA]</scope>
    <source>
        <strain evidence="1 2">CIRM-BRFM 2984</strain>
    </source>
</reference>
<name>A0AAW0CC09_9AGAR</name>
<accession>A0AAW0CC09</accession>
<dbReference type="SUPFAM" id="SSF52047">
    <property type="entry name" value="RNI-like"/>
    <property type="match status" value="1"/>
</dbReference>
<protein>
    <submittedName>
        <fullName evidence="1">F-box domain-containing protein</fullName>
    </submittedName>
</protein>
<sequence length="480" mass="54443">MSEAENRLALPLPFELISLIFIFCLPLRRRVYPHPHKAPLNLASVCTQWREAALGIPELWTSMFLQVDEPDAFDGVANLFNSEFDKQDPFVPLMNLWFARTSGRPLSISLSCAKGGCLPNGLLDVMAVYRDQWGRIELAVPEVDFLAFINITGPWPCLSALTVEITDQRRSFPDHFMDSVRNSPQLRSLQLPQHNYEPHAPENLAILPRGLTAARLFCVARPFNIPHSPGVMPPAIVTSPFRPLFRHLPHLLHLDLYVCHLPGIPSDTRFKTSLLTLQLNLDHALDFLDVPTLQFLHTTLTWSNTLTNFIAHSQCRLTALSVEIADRLNPEMLASVFGAVPELRTLVVAVVSPVRWGAIPRCEALFDIRLVPQLRNLIIEERATFPAYDRWSDLLELRTGIEYAQLYIHTAPTEMKNPFVLPWREIEARWAVLAAGGMKPRVIKGDYTWPSNAKDEDPVGDLDFGFTIPREIRPYHFSPF</sequence>